<accession>A0A6J4QEK0</accession>
<sequence length="125" mass="13422">DRRRTRTVLRLRLGRRGAAGVRRPGRPRRADPRRHPRRAGPLPRSAGRPARGAGHLPGTRRAAAEGRPRHAVRPGRGPGPDPHRRGQAGVRQHRPERVEAAEAAAGQPRGRAGPAARAGPGVRAV</sequence>
<feature type="compositionally biased region" description="Basic residues" evidence="1">
    <location>
        <begin position="23"/>
        <end position="38"/>
    </location>
</feature>
<feature type="compositionally biased region" description="Basic residues" evidence="1">
    <location>
        <begin position="1"/>
        <end position="15"/>
    </location>
</feature>
<reference evidence="2" key="1">
    <citation type="submission" date="2020-02" db="EMBL/GenBank/DDBJ databases">
        <authorList>
            <person name="Meier V. D."/>
        </authorList>
    </citation>
    <scope>NUCLEOTIDE SEQUENCE</scope>
    <source>
        <strain evidence="2">AVDCRST_MAG64</strain>
    </source>
</reference>
<organism evidence="2">
    <name type="scientific">uncultured Phycisphaerae bacterium</name>
    <dbReference type="NCBI Taxonomy" id="904963"/>
    <lineage>
        <taxon>Bacteria</taxon>
        <taxon>Pseudomonadati</taxon>
        <taxon>Planctomycetota</taxon>
        <taxon>Phycisphaerae</taxon>
        <taxon>environmental samples</taxon>
    </lineage>
</organism>
<evidence type="ECO:0000313" key="2">
    <source>
        <dbReference type="EMBL" id="CAA9435422.1"/>
    </source>
</evidence>
<gene>
    <name evidence="2" type="ORF">AVDCRST_MAG64-3770</name>
</gene>
<dbReference type="EMBL" id="CADCUQ010000873">
    <property type="protein sequence ID" value="CAA9435422.1"/>
    <property type="molecule type" value="Genomic_DNA"/>
</dbReference>
<evidence type="ECO:0000256" key="1">
    <source>
        <dbReference type="SAM" id="MobiDB-lite"/>
    </source>
</evidence>
<feature type="non-terminal residue" evidence="2">
    <location>
        <position position="1"/>
    </location>
</feature>
<feature type="compositionally biased region" description="Low complexity" evidence="1">
    <location>
        <begin position="101"/>
        <end position="125"/>
    </location>
</feature>
<proteinExistence type="predicted"/>
<dbReference type="AlphaFoldDB" id="A0A6J4QEK0"/>
<feature type="non-terminal residue" evidence="2">
    <location>
        <position position="125"/>
    </location>
</feature>
<protein>
    <submittedName>
        <fullName evidence="2">Uncharacterized protein</fullName>
    </submittedName>
</protein>
<name>A0A6J4QEK0_9BACT</name>
<feature type="region of interest" description="Disordered" evidence="1">
    <location>
        <begin position="1"/>
        <end position="125"/>
    </location>
</feature>